<evidence type="ECO:0000313" key="3">
    <source>
        <dbReference type="EMBL" id="CDO71284.1"/>
    </source>
</evidence>
<dbReference type="GO" id="GO:0031124">
    <property type="term" value="P:mRNA 3'-end processing"/>
    <property type="evidence" value="ECO:0007669"/>
    <property type="project" value="InterPro"/>
</dbReference>
<dbReference type="PANTHER" id="PTHR15921">
    <property type="entry name" value="PRE-MRNA CLEAVAGE COMPLEX II"/>
    <property type="match status" value="1"/>
</dbReference>
<protein>
    <recommendedName>
        <fullName evidence="2">CID domain-containing protein</fullName>
    </recommendedName>
</protein>
<evidence type="ECO:0000259" key="2">
    <source>
        <dbReference type="PROSITE" id="PS51391"/>
    </source>
</evidence>
<dbReference type="AlphaFoldDB" id="A0A060SGF0"/>
<dbReference type="STRING" id="5643.A0A060SGF0"/>
<dbReference type="InterPro" id="IPR047415">
    <property type="entry name" value="Pcf11_CID"/>
</dbReference>
<comment type="caution">
    <text evidence="3">The sequence shown here is derived from an EMBL/GenBank/DDBJ whole genome shotgun (WGS) entry which is preliminary data.</text>
</comment>
<dbReference type="GO" id="GO:0000993">
    <property type="term" value="F:RNA polymerase II complex binding"/>
    <property type="evidence" value="ECO:0007669"/>
    <property type="project" value="InterPro"/>
</dbReference>
<dbReference type="InterPro" id="IPR054127">
    <property type="entry name" value="Pcf11_C"/>
</dbReference>
<organism evidence="3 4">
    <name type="scientific">Pycnoporus cinnabarinus</name>
    <name type="common">Cinnabar-red polypore</name>
    <name type="synonym">Trametes cinnabarina</name>
    <dbReference type="NCBI Taxonomy" id="5643"/>
    <lineage>
        <taxon>Eukaryota</taxon>
        <taxon>Fungi</taxon>
        <taxon>Dikarya</taxon>
        <taxon>Basidiomycota</taxon>
        <taxon>Agaricomycotina</taxon>
        <taxon>Agaricomycetes</taxon>
        <taxon>Polyporales</taxon>
        <taxon>Polyporaceae</taxon>
        <taxon>Trametes</taxon>
    </lineage>
</organism>
<sequence length="643" mass="70608">MSSPAYHAYPQGYGAAMPSANVYYPPPPPSQSVYQFFDPNTFRRDYVTRLSNLTVNSRPIIQNLSMVAQEYTRFADVVVQCIDQHIRRVPAWMKLPAFYLLDAISKNVYDPYARHFAPIVANLFIETYEAVDVTTRSKMEEMLLTWRTGAPNGRELFGVVPQLAIEQHIWGSGSAQTAPGNRASSSSIISQAQVLSELEFVLGQKERLLHANPYDKSTQHHVAILQQLRALVQVGVSQEELKQILAQLRSLSASSPPASVPVPAPPLYAAPPAFAPPPPLSAGSAAPLPSYSQHPSYPVPSEQVKAEPIDMSRFMTAQQTQQASASLTSAAPPVSDITNLFNALVKAGVVPSSGTPSGTPKGAGASSQPEAQPQVVEDAARDSRHDYRKLMLSYKVKLTSTDIIRQRPPIVNLLYDSLPTQCKQCGVRFPSSTSGKKQFEDHLDMHFRQNRKASQAVGRGYSRSWFISLDDWIHGDSVDVKGKGRADGRTSSSKVAAAEEAAQRDAELRAMHVVVPPGDEAKPISCPICKEHLKSEFLEDEEEWVWRNAVTKDDRIYHATCHAEAVASKSTLAVRLRNETSSRSRSRTPERLTPPKALSHADSRMSESPSPSRLAGMKRKAEEEGSQPSSSEAEAPHVKRQAT</sequence>
<accession>A0A060SGF0</accession>
<evidence type="ECO:0000313" key="4">
    <source>
        <dbReference type="Proteomes" id="UP000029665"/>
    </source>
</evidence>
<dbReference type="SMART" id="SM00582">
    <property type="entry name" value="RPR"/>
    <property type="match status" value="1"/>
</dbReference>
<dbReference type="SUPFAM" id="SSF48464">
    <property type="entry name" value="ENTH/VHS domain"/>
    <property type="match status" value="1"/>
</dbReference>
<evidence type="ECO:0000256" key="1">
    <source>
        <dbReference type="SAM" id="MobiDB-lite"/>
    </source>
</evidence>
<dbReference type="GO" id="GO:0003729">
    <property type="term" value="F:mRNA binding"/>
    <property type="evidence" value="ECO:0007669"/>
    <property type="project" value="InterPro"/>
</dbReference>
<dbReference type="GO" id="GO:0005849">
    <property type="term" value="C:mRNA cleavage factor complex"/>
    <property type="evidence" value="ECO:0007669"/>
    <property type="project" value="TreeGrafter"/>
</dbReference>
<dbReference type="PANTHER" id="PTHR15921:SF3">
    <property type="entry name" value="PRE-MRNA CLEAVAGE COMPLEX 2 PROTEIN PCF11"/>
    <property type="match status" value="1"/>
</dbReference>
<dbReference type="OrthoDB" id="2129491at2759"/>
<feature type="region of interest" description="Disordered" evidence="1">
    <location>
        <begin position="481"/>
        <end position="502"/>
    </location>
</feature>
<feature type="region of interest" description="Disordered" evidence="1">
    <location>
        <begin position="352"/>
        <end position="382"/>
    </location>
</feature>
<reference evidence="3" key="1">
    <citation type="submission" date="2014-01" db="EMBL/GenBank/DDBJ databases">
        <title>The genome of the white-rot fungus Pycnoporus cinnabarinus: a basidiomycete model with a versatile arsenal for lignocellulosic biomass breakdown.</title>
        <authorList>
            <person name="Levasseur A."/>
            <person name="Lomascolo A."/>
            <person name="Ruiz-Duenas F.J."/>
            <person name="Uzan E."/>
            <person name="Piumi F."/>
            <person name="Kues U."/>
            <person name="Ram A.F.J."/>
            <person name="Murat C."/>
            <person name="Haon M."/>
            <person name="Benoit I."/>
            <person name="Arfi Y."/>
            <person name="Chevret D."/>
            <person name="Drula E."/>
            <person name="Kwon M.J."/>
            <person name="Gouret P."/>
            <person name="Lesage-Meessen L."/>
            <person name="Lombard V."/>
            <person name="Mariette J."/>
            <person name="Noirot C."/>
            <person name="Park J."/>
            <person name="Patyshakuliyeva A."/>
            <person name="Wieneger R.A.B."/>
            <person name="Wosten H.A.B."/>
            <person name="Martin F."/>
            <person name="Coutinho P.M."/>
            <person name="de Vries R."/>
            <person name="Martinez A.T."/>
            <person name="Klopp C."/>
            <person name="Pontarotti P."/>
            <person name="Henrissat B."/>
            <person name="Record E."/>
        </authorList>
    </citation>
    <scope>NUCLEOTIDE SEQUENCE [LARGE SCALE GENOMIC DNA]</scope>
    <source>
        <strain evidence="3">BRFM137</strain>
    </source>
</reference>
<dbReference type="Pfam" id="PF04818">
    <property type="entry name" value="CID"/>
    <property type="match status" value="1"/>
</dbReference>
<feature type="compositionally biased region" description="Basic and acidic residues" evidence="1">
    <location>
        <begin position="576"/>
        <end position="590"/>
    </location>
</feature>
<dbReference type="Pfam" id="PF21936">
    <property type="entry name" value="Pcf11_C"/>
    <property type="match status" value="1"/>
</dbReference>
<proteinExistence type="predicted"/>
<feature type="region of interest" description="Disordered" evidence="1">
    <location>
        <begin position="282"/>
        <end position="302"/>
    </location>
</feature>
<dbReference type="CDD" id="cd16982">
    <property type="entry name" value="CID_Pcf11"/>
    <property type="match status" value="1"/>
</dbReference>
<dbReference type="Gene3D" id="1.25.40.90">
    <property type="match status" value="1"/>
</dbReference>
<dbReference type="PROSITE" id="PS51391">
    <property type="entry name" value="CID"/>
    <property type="match status" value="1"/>
</dbReference>
<dbReference type="Proteomes" id="UP000029665">
    <property type="component" value="Unassembled WGS sequence"/>
</dbReference>
<name>A0A060SGF0_PYCCI</name>
<dbReference type="GO" id="GO:0005737">
    <property type="term" value="C:cytoplasm"/>
    <property type="evidence" value="ECO:0007669"/>
    <property type="project" value="TreeGrafter"/>
</dbReference>
<dbReference type="InterPro" id="IPR008942">
    <property type="entry name" value="ENTH_VHS"/>
</dbReference>
<dbReference type="HOGENOM" id="CLU_015606_2_0_1"/>
<dbReference type="OMA" id="ARSDFAN"/>
<feature type="compositionally biased region" description="Low complexity" evidence="1">
    <location>
        <begin position="282"/>
        <end position="292"/>
    </location>
</feature>
<dbReference type="FunFam" id="1.25.40.90:FF:000016">
    <property type="entry name" value="mRNA cleavage factor complex component Pcf11"/>
    <property type="match status" value="1"/>
</dbReference>
<feature type="region of interest" description="Disordered" evidence="1">
    <location>
        <begin position="575"/>
        <end position="643"/>
    </location>
</feature>
<dbReference type="InterPro" id="IPR045154">
    <property type="entry name" value="PCF11-like"/>
</dbReference>
<feature type="domain" description="CID" evidence="2">
    <location>
        <begin position="38"/>
        <end position="173"/>
    </location>
</feature>
<dbReference type="EMBL" id="CCBP010000100">
    <property type="protein sequence ID" value="CDO71284.1"/>
    <property type="molecule type" value="Genomic_DNA"/>
</dbReference>
<gene>
    <name evidence="3" type="ORF">BN946_scf184908.g41</name>
</gene>
<dbReference type="InterPro" id="IPR006569">
    <property type="entry name" value="CID_dom"/>
</dbReference>
<dbReference type="GO" id="GO:0006369">
    <property type="term" value="P:termination of RNA polymerase II transcription"/>
    <property type="evidence" value="ECO:0007669"/>
    <property type="project" value="InterPro"/>
</dbReference>
<keyword evidence="4" id="KW-1185">Reference proteome</keyword>